<reference evidence="2 3" key="1">
    <citation type="journal article" date="2017" name="Curr. Biol.">
        <title>Genome architecture and evolution of a unichromosomal asexual nematode.</title>
        <authorList>
            <person name="Fradin H."/>
            <person name="Zegar C."/>
            <person name="Gutwein M."/>
            <person name="Lucas J."/>
            <person name="Kovtun M."/>
            <person name="Corcoran D."/>
            <person name="Baugh L.R."/>
            <person name="Kiontke K."/>
            <person name="Gunsalus K."/>
            <person name="Fitch D.H."/>
            <person name="Piano F."/>
        </authorList>
    </citation>
    <scope>NUCLEOTIDE SEQUENCE [LARGE SCALE GENOMIC DNA]</scope>
    <source>
        <strain evidence="2">PF1309</strain>
    </source>
</reference>
<organism evidence="2 3">
    <name type="scientific">Diploscapter pachys</name>
    <dbReference type="NCBI Taxonomy" id="2018661"/>
    <lineage>
        <taxon>Eukaryota</taxon>
        <taxon>Metazoa</taxon>
        <taxon>Ecdysozoa</taxon>
        <taxon>Nematoda</taxon>
        <taxon>Chromadorea</taxon>
        <taxon>Rhabditida</taxon>
        <taxon>Rhabditina</taxon>
        <taxon>Rhabditomorpha</taxon>
        <taxon>Rhabditoidea</taxon>
        <taxon>Rhabditidae</taxon>
        <taxon>Diploscapter</taxon>
    </lineage>
</organism>
<dbReference type="Proteomes" id="UP000218231">
    <property type="component" value="Unassembled WGS sequence"/>
</dbReference>
<evidence type="ECO:0008006" key="4">
    <source>
        <dbReference type="Google" id="ProtNLM"/>
    </source>
</evidence>
<dbReference type="AlphaFoldDB" id="A0A2A2LJR3"/>
<feature type="signal peptide" evidence="1">
    <location>
        <begin position="1"/>
        <end position="24"/>
    </location>
</feature>
<comment type="caution">
    <text evidence="2">The sequence shown here is derived from an EMBL/GenBank/DDBJ whole genome shotgun (WGS) entry which is preliminary data.</text>
</comment>
<protein>
    <recommendedName>
        <fullName evidence="4">Secreted protein</fullName>
    </recommendedName>
</protein>
<keyword evidence="3" id="KW-1185">Reference proteome</keyword>
<gene>
    <name evidence="2" type="ORF">WR25_16916</name>
</gene>
<proteinExistence type="predicted"/>
<evidence type="ECO:0000313" key="2">
    <source>
        <dbReference type="EMBL" id="PAV86503.1"/>
    </source>
</evidence>
<keyword evidence="1" id="KW-0732">Signal</keyword>
<feature type="chain" id="PRO_5011996802" description="Secreted protein" evidence="1">
    <location>
        <begin position="25"/>
        <end position="92"/>
    </location>
</feature>
<evidence type="ECO:0000256" key="1">
    <source>
        <dbReference type="SAM" id="SignalP"/>
    </source>
</evidence>
<dbReference type="EMBL" id="LIAE01006661">
    <property type="protein sequence ID" value="PAV86503.1"/>
    <property type="molecule type" value="Genomic_DNA"/>
</dbReference>
<name>A0A2A2LJR3_9BILA</name>
<sequence length="92" mass="9992">MRFVFVFAVTLVVLLQFAPSEVSAVSCQLGGRGACIASCKAQTVRSSVRTTQRKVHAFLSHSSRIRVPPAFLPSRLSSGDDSGGMRELFYVN</sequence>
<accession>A0A2A2LJR3</accession>
<evidence type="ECO:0000313" key="3">
    <source>
        <dbReference type="Proteomes" id="UP000218231"/>
    </source>
</evidence>